<dbReference type="SUPFAM" id="SSF55486">
    <property type="entry name" value="Metalloproteases ('zincins'), catalytic domain"/>
    <property type="match status" value="1"/>
</dbReference>
<sequence length="149" mass="16830">MKRRTAPVTATLMMMGAVVPAGGVDAALRQTTVPGAYQPADPVPFHASPEPHPDPYYHLSSPVSAFTARGEEGIDAYYYMIYSYGARTLNDLRNELGDKQFYQSMQTWFQEQKFGIATTKEFIDTMERTSGKNLDKFFEAHRVYLSDQE</sequence>
<proteinExistence type="predicted"/>
<dbReference type="Proteomes" id="UP000625210">
    <property type="component" value="Unassembled WGS sequence"/>
</dbReference>
<dbReference type="RefSeq" id="WP_188647251.1">
    <property type="nucleotide sequence ID" value="NZ_BMHQ01000004.1"/>
</dbReference>
<comment type="caution">
    <text evidence="3">The sequence shown here is derived from an EMBL/GenBank/DDBJ whole genome shotgun (WGS) entry which is preliminary data.</text>
</comment>
<evidence type="ECO:0000313" key="3">
    <source>
        <dbReference type="EMBL" id="GGE14421.1"/>
    </source>
</evidence>
<dbReference type="InterPro" id="IPR027268">
    <property type="entry name" value="Peptidase_M4/M1_CTD_sf"/>
</dbReference>
<accession>A0A8J2YD35</accession>
<evidence type="ECO:0000256" key="1">
    <source>
        <dbReference type="SAM" id="SignalP"/>
    </source>
</evidence>
<reference evidence="3" key="1">
    <citation type="journal article" date="2014" name="Int. J. Syst. Evol. Microbiol.">
        <title>Complete genome sequence of Corynebacterium casei LMG S-19264T (=DSM 44701T), isolated from a smear-ripened cheese.</title>
        <authorList>
            <consortium name="US DOE Joint Genome Institute (JGI-PGF)"/>
            <person name="Walter F."/>
            <person name="Albersmeier A."/>
            <person name="Kalinowski J."/>
            <person name="Ruckert C."/>
        </authorList>
    </citation>
    <scope>NUCLEOTIDE SEQUENCE</scope>
    <source>
        <strain evidence="3">CGMCC 1.15179</strain>
    </source>
</reference>
<feature type="domain" description="Peptidase M1 membrane alanine aminopeptidase" evidence="2">
    <location>
        <begin position="60"/>
        <end position="139"/>
    </location>
</feature>
<dbReference type="GO" id="GO:0008237">
    <property type="term" value="F:metallopeptidase activity"/>
    <property type="evidence" value="ECO:0007669"/>
    <property type="project" value="InterPro"/>
</dbReference>
<keyword evidence="4" id="KW-1185">Reference proteome</keyword>
<dbReference type="GO" id="GO:0008270">
    <property type="term" value="F:zinc ion binding"/>
    <property type="evidence" value="ECO:0007669"/>
    <property type="project" value="InterPro"/>
</dbReference>
<feature type="signal peptide" evidence="1">
    <location>
        <begin position="1"/>
        <end position="21"/>
    </location>
</feature>
<protein>
    <recommendedName>
        <fullName evidence="2">Peptidase M1 membrane alanine aminopeptidase domain-containing protein</fullName>
    </recommendedName>
</protein>
<evidence type="ECO:0000313" key="4">
    <source>
        <dbReference type="Proteomes" id="UP000625210"/>
    </source>
</evidence>
<dbReference type="InterPro" id="IPR014782">
    <property type="entry name" value="Peptidase_M1_dom"/>
</dbReference>
<evidence type="ECO:0000259" key="2">
    <source>
        <dbReference type="Pfam" id="PF01433"/>
    </source>
</evidence>
<reference evidence="3" key="2">
    <citation type="submission" date="2020-09" db="EMBL/GenBank/DDBJ databases">
        <authorList>
            <person name="Sun Q."/>
            <person name="Zhou Y."/>
        </authorList>
    </citation>
    <scope>NUCLEOTIDE SEQUENCE</scope>
    <source>
        <strain evidence="3">CGMCC 1.15179</strain>
    </source>
</reference>
<dbReference type="AlphaFoldDB" id="A0A8J2YD35"/>
<dbReference type="Gene3D" id="1.10.390.10">
    <property type="entry name" value="Neutral Protease Domain 2"/>
    <property type="match status" value="1"/>
</dbReference>
<name>A0A8J2YD35_9BACL</name>
<dbReference type="Pfam" id="PF01433">
    <property type="entry name" value="Peptidase_M1"/>
    <property type="match status" value="1"/>
</dbReference>
<feature type="chain" id="PRO_5038614224" description="Peptidase M1 membrane alanine aminopeptidase domain-containing protein" evidence="1">
    <location>
        <begin position="22"/>
        <end position="149"/>
    </location>
</feature>
<organism evidence="3 4">
    <name type="scientific">Marinithermofilum abyssi</name>
    <dbReference type="NCBI Taxonomy" id="1571185"/>
    <lineage>
        <taxon>Bacteria</taxon>
        <taxon>Bacillati</taxon>
        <taxon>Bacillota</taxon>
        <taxon>Bacilli</taxon>
        <taxon>Bacillales</taxon>
        <taxon>Thermoactinomycetaceae</taxon>
        <taxon>Marinithermofilum</taxon>
    </lineage>
</organism>
<keyword evidence="1" id="KW-0732">Signal</keyword>
<dbReference type="EMBL" id="BMHQ01000004">
    <property type="protein sequence ID" value="GGE14421.1"/>
    <property type="molecule type" value="Genomic_DNA"/>
</dbReference>
<gene>
    <name evidence="3" type="ORF">GCM10011571_14860</name>
</gene>